<dbReference type="AlphaFoldDB" id="A0A291P709"/>
<name>A0A291P709_9GAMM</name>
<organism evidence="8 9">
    <name type="scientific">Halomonas beimenensis</name>
    <dbReference type="NCBI Taxonomy" id="475662"/>
    <lineage>
        <taxon>Bacteria</taxon>
        <taxon>Pseudomonadati</taxon>
        <taxon>Pseudomonadota</taxon>
        <taxon>Gammaproteobacteria</taxon>
        <taxon>Oceanospirillales</taxon>
        <taxon>Halomonadaceae</taxon>
        <taxon>Halomonas</taxon>
    </lineage>
</organism>
<evidence type="ECO:0000256" key="1">
    <source>
        <dbReference type="ARBA" id="ARBA00001298"/>
    </source>
</evidence>
<protein>
    <recommendedName>
        <fullName evidence="4 7">dTDP-4-dehydrorhamnose 3,5-epimerase</fullName>
        <ecNumber evidence="3 7">5.1.3.13</ecNumber>
    </recommendedName>
    <alternativeName>
        <fullName evidence="7">Thymidine diphospho-4-keto-rhamnose 3,5-epimerase</fullName>
    </alternativeName>
</protein>
<dbReference type="RefSeq" id="WP_097789083.1">
    <property type="nucleotide sequence ID" value="NZ_BAAADT010000033.1"/>
</dbReference>
<dbReference type="InterPro" id="IPR000888">
    <property type="entry name" value="RmlC-like"/>
</dbReference>
<feature type="site" description="Participates in a stacking interaction with the thymidine ring of dTDP-4-oxo-6-deoxyglucose" evidence="6">
    <location>
        <position position="136"/>
    </location>
</feature>
<dbReference type="SUPFAM" id="SSF51182">
    <property type="entry name" value="RmlC-like cupins"/>
    <property type="match status" value="1"/>
</dbReference>
<comment type="function">
    <text evidence="2 7">Catalyzes the epimerization of the C3' and C5'positions of dTDP-6-deoxy-D-xylo-4-hexulose, forming dTDP-6-deoxy-L-lyxo-4-hexulose.</text>
</comment>
<evidence type="ECO:0000256" key="7">
    <source>
        <dbReference type="RuleBase" id="RU364069"/>
    </source>
</evidence>
<dbReference type="GO" id="GO:0005829">
    <property type="term" value="C:cytosol"/>
    <property type="evidence" value="ECO:0007669"/>
    <property type="project" value="TreeGrafter"/>
</dbReference>
<dbReference type="EC" id="5.1.3.13" evidence="3 7"/>
<evidence type="ECO:0000256" key="3">
    <source>
        <dbReference type="ARBA" id="ARBA00012098"/>
    </source>
</evidence>
<dbReference type="GO" id="GO:0019305">
    <property type="term" value="P:dTDP-rhamnose biosynthetic process"/>
    <property type="evidence" value="ECO:0007669"/>
    <property type="project" value="UniProtKB-UniRule"/>
</dbReference>
<feature type="active site" description="Proton acceptor" evidence="5">
    <location>
        <position position="61"/>
    </location>
</feature>
<reference evidence="8 9" key="1">
    <citation type="journal article" date="2017" name="Sci. Rep.">
        <title>Revealing the Saline Adaptation Strategies of the Halophilic Bacterium Halomonas beimenensis through High-throughput Omics and Transposon Mutagenesis Approaches.</title>
        <authorList>
            <person name="Chen Y.H."/>
            <person name="Lin S.S."/>
            <person name="Shyu Y.T."/>
        </authorList>
    </citation>
    <scope>NUCLEOTIDE SEQUENCE [LARGE SCALE GENOMIC DNA]</scope>
    <source>
        <strain evidence="8 9">NTU-111</strain>
    </source>
</reference>
<dbReference type="Gene3D" id="2.60.120.10">
    <property type="entry name" value="Jelly Rolls"/>
    <property type="match status" value="1"/>
</dbReference>
<dbReference type="CDD" id="cd00438">
    <property type="entry name" value="cupin_RmlC"/>
    <property type="match status" value="1"/>
</dbReference>
<dbReference type="UniPathway" id="UPA00124"/>
<feature type="active site" description="Proton donor" evidence="5">
    <location>
        <position position="130"/>
    </location>
</feature>
<dbReference type="Proteomes" id="UP000219993">
    <property type="component" value="Chromosome"/>
</dbReference>
<comment type="similarity">
    <text evidence="7">Belongs to the dTDP-4-dehydrorhamnose 3,5-epimerase family.</text>
</comment>
<keyword evidence="7" id="KW-0413">Isomerase</keyword>
<evidence type="ECO:0000256" key="4">
    <source>
        <dbReference type="ARBA" id="ARBA00019595"/>
    </source>
</evidence>
<comment type="subunit">
    <text evidence="7">Homodimer.</text>
</comment>
<accession>A0A291P709</accession>
<keyword evidence="9" id="KW-1185">Reference proteome</keyword>
<dbReference type="InterPro" id="IPR014710">
    <property type="entry name" value="RmlC-like_jellyroll"/>
</dbReference>
<comment type="pathway">
    <text evidence="7">Carbohydrate biosynthesis; dTDP-L-rhamnose biosynthesis.</text>
</comment>
<gene>
    <name evidence="8" type="primary">rfbC</name>
    <name evidence="8" type="ORF">BEI_1680</name>
</gene>
<dbReference type="OrthoDB" id="9800680at2"/>
<evidence type="ECO:0000256" key="2">
    <source>
        <dbReference type="ARBA" id="ARBA00001997"/>
    </source>
</evidence>
<evidence type="ECO:0000256" key="6">
    <source>
        <dbReference type="PIRSR" id="PIRSR600888-3"/>
    </source>
</evidence>
<dbReference type="EMBL" id="CP021435">
    <property type="protein sequence ID" value="ATJ82667.1"/>
    <property type="molecule type" value="Genomic_DNA"/>
</dbReference>
<evidence type="ECO:0000313" key="8">
    <source>
        <dbReference type="EMBL" id="ATJ82667.1"/>
    </source>
</evidence>
<dbReference type="GO" id="GO:0008830">
    <property type="term" value="F:dTDP-4-dehydrorhamnose 3,5-epimerase activity"/>
    <property type="evidence" value="ECO:0007669"/>
    <property type="project" value="UniProtKB-UniRule"/>
</dbReference>
<dbReference type="KEGG" id="hbe:BEI_1680"/>
<dbReference type="InterPro" id="IPR011051">
    <property type="entry name" value="RmlC_Cupin_sf"/>
</dbReference>
<comment type="catalytic activity">
    <reaction evidence="1 7">
        <text>dTDP-4-dehydro-6-deoxy-alpha-D-glucose = dTDP-4-dehydro-beta-L-rhamnose</text>
        <dbReference type="Rhea" id="RHEA:16969"/>
        <dbReference type="ChEBI" id="CHEBI:57649"/>
        <dbReference type="ChEBI" id="CHEBI:62830"/>
        <dbReference type="EC" id="5.1.3.13"/>
    </reaction>
</comment>
<evidence type="ECO:0000313" key="9">
    <source>
        <dbReference type="Proteomes" id="UP000219993"/>
    </source>
</evidence>
<dbReference type="PANTHER" id="PTHR21047:SF2">
    <property type="entry name" value="THYMIDINE DIPHOSPHO-4-KETO-RHAMNOSE 3,5-EPIMERASE"/>
    <property type="match status" value="1"/>
</dbReference>
<dbReference type="GO" id="GO:0000271">
    <property type="term" value="P:polysaccharide biosynthetic process"/>
    <property type="evidence" value="ECO:0007669"/>
    <property type="project" value="TreeGrafter"/>
</dbReference>
<dbReference type="Pfam" id="PF00908">
    <property type="entry name" value="dTDP_sugar_isom"/>
    <property type="match status" value="1"/>
</dbReference>
<proteinExistence type="inferred from homology"/>
<evidence type="ECO:0000256" key="5">
    <source>
        <dbReference type="PIRSR" id="PIRSR600888-1"/>
    </source>
</evidence>
<dbReference type="NCBIfam" id="TIGR01221">
    <property type="entry name" value="rmlC"/>
    <property type="match status" value="1"/>
</dbReference>
<dbReference type="PANTHER" id="PTHR21047">
    <property type="entry name" value="DTDP-6-DEOXY-D-GLUCOSE-3,5 EPIMERASE"/>
    <property type="match status" value="1"/>
</dbReference>
<sequence>MDVIDTRIPDVKLIKPRVFGDSRGFFMETWNARTFAEAGIDATFVQDNHSRSVQHTLRGLHYQIKAPQGKLVRVTSGEVFDVAVDLRKSSPTFGLWVGEFLSEENQHQLWVPPGFAHGFYVTSDTADFIYKCTDFYAPESERCIFWNDQFLNIDWPIEKGSFPIISKKDKLGSYFEDSDYFV</sequence>